<feature type="transmembrane region" description="Helical" evidence="6">
    <location>
        <begin position="148"/>
        <end position="171"/>
    </location>
</feature>
<comment type="subcellular location">
    <subcellularLocation>
        <location evidence="1">Cell membrane</location>
        <topology evidence="1">Multi-pass membrane protein</topology>
    </subcellularLocation>
</comment>
<dbReference type="SUPFAM" id="SSF103473">
    <property type="entry name" value="MFS general substrate transporter"/>
    <property type="match status" value="1"/>
</dbReference>
<dbReference type="EMBL" id="CAJB01000104">
    <property type="protein sequence ID" value="CCH77411.1"/>
    <property type="molecule type" value="Genomic_DNA"/>
</dbReference>
<comment type="caution">
    <text evidence="8">The sequence shown here is derived from an EMBL/GenBank/DDBJ whole genome shotgun (WGS) entry which is preliminary data.</text>
</comment>
<gene>
    <name evidence="8" type="ORF">BN12_1920004</name>
</gene>
<evidence type="ECO:0000313" key="9">
    <source>
        <dbReference type="Proteomes" id="UP000035721"/>
    </source>
</evidence>
<dbReference type="PROSITE" id="PS50850">
    <property type="entry name" value="MFS"/>
    <property type="match status" value="1"/>
</dbReference>
<protein>
    <submittedName>
        <fullName evidence="8">General substrate transporter</fullName>
    </submittedName>
</protein>
<feature type="transmembrane region" description="Helical" evidence="6">
    <location>
        <begin position="90"/>
        <end position="108"/>
    </location>
</feature>
<evidence type="ECO:0000259" key="7">
    <source>
        <dbReference type="PROSITE" id="PS50850"/>
    </source>
</evidence>
<feature type="transmembrane region" description="Helical" evidence="6">
    <location>
        <begin position="114"/>
        <end position="136"/>
    </location>
</feature>
<evidence type="ECO:0000256" key="6">
    <source>
        <dbReference type="SAM" id="Phobius"/>
    </source>
</evidence>
<name>A0A077LUW3_9MICO</name>
<proteinExistence type="predicted"/>
<evidence type="ECO:0000256" key="4">
    <source>
        <dbReference type="ARBA" id="ARBA00022989"/>
    </source>
</evidence>
<dbReference type="InterPro" id="IPR005828">
    <property type="entry name" value="MFS_sugar_transport-like"/>
</dbReference>
<evidence type="ECO:0000256" key="5">
    <source>
        <dbReference type="ARBA" id="ARBA00023136"/>
    </source>
</evidence>
<feature type="transmembrane region" description="Helical" evidence="6">
    <location>
        <begin position="410"/>
        <end position="429"/>
    </location>
</feature>
<keyword evidence="4 6" id="KW-1133">Transmembrane helix</keyword>
<keyword evidence="9" id="KW-1185">Reference proteome</keyword>
<feature type="transmembrane region" description="Helical" evidence="6">
    <location>
        <begin position="289"/>
        <end position="311"/>
    </location>
</feature>
<dbReference type="Pfam" id="PF00083">
    <property type="entry name" value="Sugar_tr"/>
    <property type="match status" value="1"/>
</dbReference>
<reference evidence="8 9" key="1">
    <citation type="journal article" date="2013" name="ISME J.">
        <title>A metabolic model for members of the genus Tetrasphaera involved in enhanced biological phosphorus removal.</title>
        <authorList>
            <person name="Kristiansen R."/>
            <person name="Nguyen H.T.T."/>
            <person name="Saunders A.M."/>
            <person name="Nielsen J.L."/>
            <person name="Wimmer R."/>
            <person name="Le V.Q."/>
            <person name="McIlroy S.J."/>
            <person name="Petrovski S."/>
            <person name="Seviour R.J."/>
            <person name="Calteau A."/>
            <person name="Nielsen K.L."/>
            <person name="Nielsen P.H."/>
        </authorList>
    </citation>
    <scope>NUCLEOTIDE SEQUENCE [LARGE SCALE GENOMIC DNA]</scope>
    <source>
        <strain evidence="8 9">T1-X7</strain>
    </source>
</reference>
<evidence type="ECO:0000256" key="1">
    <source>
        <dbReference type="ARBA" id="ARBA00004651"/>
    </source>
</evidence>
<evidence type="ECO:0000256" key="2">
    <source>
        <dbReference type="ARBA" id="ARBA00022448"/>
    </source>
</evidence>
<keyword evidence="2" id="KW-0813">Transport</keyword>
<dbReference type="RefSeq" id="WP_048554361.1">
    <property type="nucleotide sequence ID" value="NZ_HF570958.1"/>
</dbReference>
<dbReference type="GO" id="GO:0005886">
    <property type="term" value="C:plasma membrane"/>
    <property type="evidence" value="ECO:0007669"/>
    <property type="project" value="UniProtKB-SubCell"/>
</dbReference>
<dbReference type="AlphaFoldDB" id="A0A077LUW3"/>
<dbReference type="Gene3D" id="1.20.1250.20">
    <property type="entry name" value="MFS general substrate transporter like domains"/>
    <property type="match status" value="1"/>
</dbReference>
<feature type="transmembrane region" description="Helical" evidence="6">
    <location>
        <begin position="252"/>
        <end position="277"/>
    </location>
</feature>
<dbReference type="InterPro" id="IPR036259">
    <property type="entry name" value="MFS_trans_sf"/>
</dbReference>
<feature type="transmembrane region" description="Helical" evidence="6">
    <location>
        <begin position="177"/>
        <end position="200"/>
    </location>
</feature>
<sequence>MSTTDTSQYEKTSDAFKKRFMWRLIVVLIGGMLLDGYILGVIGPVTPTLEKDLSLDSTQIGLVAAMALLGILVGSPLGGWAGDKWGRKPLFMVDMSLFVLASAMQFFTHSAESLMLVRLLMGIAIGAEYSVGWPMMSEFAPAHLRGRLMATVNFAWYSGFMIGYTIAYVLSLPSINVPWHLILGSSTILAVALLLGRIGLPESARWLWNKGRKEEARRIAYKYLQGDSALADLEEEVVREKGRFSELFSPKYIRATVFVSWFWFCNVLPYFGIATFADEVLKQYGLSGGLAGGVGLSFVSVVGVVITMWLIDKAGRRVFTVPPQWIVLVLFVVLGIWSGAPAPLVLVMFLVFSLLNAMNGVLTSVYPGEVFPTEVRGIGTGFAAAISRLGAAAGTFLVPVGISAWGIKPVMLILAVIVASGAIVSQLWAPETKGKSLAETAAGFSH</sequence>
<accession>A0A077LUW3</accession>
<keyword evidence="5 6" id="KW-0472">Membrane</keyword>
<dbReference type="InterPro" id="IPR020846">
    <property type="entry name" value="MFS_dom"/>
</dbReference>
<dbReference type="Proteomes" id="UP000035721">
    <property type="component" value="Unassembled WGS sequence"/>
</dbReference>
<dbReference type="PANTHER" id="PTHR48020">
    <property type="entry name" value="PROTON MYO-INOSITOL COTRANSPORTER"/>
    <property type="match status" value="1"/>
</dbReference>
<keyword evidence="3 6" id="KW-0812">Transmembrane</keyword>
<feature type="transmembrane region" description="Helical" evidence="6">
    <location>
        <begin position="318"/>
        <end position="338"/>
    </location>
</feature>
<organism evidence="8 9">
    <name type="scientific">Nostocoides japonicum T1-X7</name>
    <dbReference type="NCBI Taxonomy" id="1194083"/>
    <lineage>
        <taxon>Bacteria</taxon>
        <taxon>Bacillati</taxon>
        <taxon>Actinomycetota</taxon>
        <taxon>Actinomycetes</taxon>
        <taxon>Micrococcales</taxon>
        <taxon>Intrasporangiaceae</taxon>
        <taxon>Nostocoides</taxon>
    </lineage>
</organism>
<feature type="transmembrane region" description="Helical" evidence="6">
    <location>
        <begin position="60"/>
        <end position="78"/>
    </location>
</feature>
<dbReference type="STRING" id="1194083.BN12_1920004"/>
<dbReference type="InterPro" id="IPR050814">
    <property type="entry name" value="Myo-inositol_Transporter"/>
</dbReference>
<evidence type="ECO:0000313" key="8">
    <source>
        <dbReference type="EMBL" id="CCH77411.1"/>
    </source>
</evidence>
<feature type="domain" description="Major facilitator superfamily (MFS) profile" evidence="7">
    <location>
        <begin position="24"/>
        <end position="433"/>
    </location>
</feature>
<feature type="transmembrane region" description="Helical" evidence="6">
    <location>
        <begin position="344"/>
        <end position="366"/>
    </location>
</feature>
<dbReference type="CDD" id="cd17316">
    <property type="entry name" value="MFS_SV2_like"/>
    <property type="match status" value="1"/>
</dbReference>
<dbReference type="PANTHER" id="PTHR48020:SF12">
    <property type="entry name" value="PROTON MYO-INOSITOL COTRANSPORTER"/>
    <property type="match status" value="1"/>
</dbReference>
<dbReference type="GO" id="GO:0022857">
    <property type="term" value="F:transmembrane transporter activity"/>
    <property type="evidence" value="ECO:0007669"/>
    <property type="project" value="InterPro"/>
</dbReference>
<feature type="transmembrane region" description="Helical" evidence="6">
    <location>
        <begin position="378"/>
        <end position="398"/>
    </location>
</feature>
<evidence type="ECO:0000256" key="3">
    <source>
        <dbReference type="ARBA" id="ARBA00022692"/>
    </source>
</evidence>
<feature type="transmembrane region" description="Helical" evidence="6">
    <location>
        <begin position="20"/>
        <end position="40"/>
    </location>
</feature>